<dbReference type="RefSeq" id="WP_144246696.1">
    <property type="nucleotide sequence ID" value="NZ_VLPK01000001.1"/>
</dbReference>
<accession>A0A556MT63</accession>
<feature type="chain" id="PRO_5022050792" evidence="1">
    <location>
        <begin position="19"/>
        <end position="141"/>
    </location>
</feature>
<dbReference type="EMBL" id="VLPK01000001">
    <property type="protein sequence ID" value="TSJ43131.1"/>
    <property type="molecule type" value="Genomic_DNA"/>
</dbReference>
<keyword evidence="1" id="KW-0732">Signal</keyword>
<dbReference type="AlphaFoldDB" id="A0A556MT63"/>
<dbReference type="PROSITE" id="PS51257">
    <property type="entry name" value="PROKAR_LIPOPROTEIN"/>
    <property type="match status" value="1"/>
</dbReference>
<gene>
    <name evidence="2" type="ORF">FO440_02775</name>
</gene>
<name>A0A556MT63_9SPHI</name>
<reference evidence="2 3" key="1">
    <citation type="submission" date="2019-07" db="EMBL/GenBank/DDBJ databases">
        <authorList>
            <person name="Huq M.A."/>
        </authorList>
    </citation>
    <scope>NUCLEOTIDE SEQUENCE [LARGE SCALE GENOMIC DNA]</scope>
    <source>
        <strain evidence="2 3">MAH-19</strain>
    </source>
</reference>
<evidence type="ECO:0000313" key="3">
    <source>
        <dbReference type="Proteomes" id="UP000318733"/>
    </source>
</evidence>
<keyword evidence="3" id="KW-1185">Reference proteome</keyword>
<dbReference type="Proteomes" id="UP000318733">
    <property type="component" value="Unassembled WGS sequence"/>
</dbReference>
<evidence type="ECO:0000313" key="2">
    <source>
        <dbReference type="EMBL" id="TSJ43131.1"/>
    </source>
</evidence>
<protein>
    <submittedName>
        <fullName evidence="2">Uncharacterized protein</fullName>
    </submittedName>
</protein>
<evidence type="ECO:0000256" key="1">
    <source>
        <dbReference type="SAM" id="SignalP"/>
    </source>
</evidence>
<proteinExistence type="predicted"/>
<organism evidence="2 3">
    <name type="scientific">Mucilaginibacter corticis</name>
    <dbReference type="NCBI Taxonomy" id="2597670"/>
    <lineage>
        <taxon>Bacteria</taxon>
        <taxon>Pseudomonadati</taxon>
        <taxon>Bacteroidota</taxon>
        <taxon>Sphingobacteriia</taxon>
        <taxon>Sphingobacteriales</taxon>
        <taxon>Sphingobacteriaceae</taxon>
        <taxon>Mucilaginibacter</taxon>
    </lineage>
</organism>
<dbReference type="OrthoDB" id="672896at2"/>
<comment type="caution">
    <text evidence="2">The sequence shown here is derived from an EMBL/GenBank/DDBJ whole genome shotgun (WGS) entry which is preliminary data.</text>
</comment>
<feature type="signal peptide" evidence="1">
    <location>
        <begin position="1"/>
        <end position="18"/>
    </location>
</feature>
<sequence>MKKILSIACIALVVAALASCKKTYVTNVVANQTWISDPIQTSDWTQTADGKADSVDLAVNGSYNFFDNKSDATLVYFSFVSGVYEQIPEVYNGVSYSYFHYSDNQGAHIVLYSQPVNGGTPVKPTSSVSVKLVLIPSELQK</sequence>